<evidence type="ECO:0000313" key="1">
    <source>
        <dbReference type="EMBL" id="KQK25232.1"/>
    </source>
</evidence>
<gene>
    <name evidence="1" type="ORF">AR438_11945</name>
</gene>
<dbReference type="AlphaFoldDB" id="A0A0Q3HR49"/>
<proteinExistence type="predicted"/>
<keyword evidence="2" id="KW-1185">Reference proteome</keyword>
<dbReference type="Proteomes" id="UP000051682">
    <property type="component" value="Unassembled WGS sequence"/>
</dbReference>
<dbReference type="RefSeq" id="WP_050379710.1">
    <property type="nucleotide sequence ID" value="NZ_LLYZ01000006.1"/>
</dbReference>
<evidence type="ECO:0000313" key="2">
    <source>
        <dbReference type="Proteomes" id="UP000051682"/>
    </source>
</evidence>
<name>A0A0Q3HR49_9FLAO</name>
<dbReference type="EMBL" id="LLYZ01000006">
    <property type="protein sequence ID" value="KQK25232.1"/>
    <property type="molecule type" value="Genomic_DNA"/>
</dbReference>
<sequence>MEENKPTSREELKSYFEAGDYPTQGQFGKLIDSLRHKEDVLTNKEAAILANSLADIENGYIQYYTANVSNQKFSFVVNQQDEEDQLIEIGETNGITVKKYFYGNAPYTIKAKKFPGEGLKEYEYYLLQYQIDPNFYNYKLFGNNLPTIEEGFEFGTLKGKMFYFQLQKQNIGQKINIVNTIINFKNNTDISILYRTEAGNWNDSYKSKDSVTDHYDAWDYLTFRYSANLQGVERSIECKVYNADNEQLLQTGYLYSGQNNENTWGGQVSRVRNVRIECNYTQTPEYPQSDRN</sequence>
<reference evidence="1 2" key="1">
    <citation type="submission" date="2015-10" db="EMBL/GenBank/DDBJ databases">
        <title>Chryseobacterium aquaticum genome.</title>
        <authorList>
            <person name="Newman J.D."/>
            <person name="Ferguson M.B."/>
            <person name="Miller J.R."/>
        </authorList>
    </citation>
    <scope>NUCLEOTIDE SEQUENCE [LARGE SCALE GENOMIC DNA]</scope>
    <source>
        <strain evidence="1 2">KCTC 12483</strain>
    </source>
</reference>
<dbReference type="OrthoDB" id="1242818at2"/>
<organism evidence="1 2">
    <name type="scientific">Chryseobacterium aquaticum</name>
    <dbReference type="NCBI Taxonomy" id="452084"/>
    <lineage>
        <taxon>Bacteria</taxon>
        <taxon>Pseudomonadati</taxon>
        <taxon>Bacteroidota</taxon>
        <taxon>Flavobacteriia</taxon>
        <taxon>Flavobacteriales</taxon>
        <taxon>Weeksellaceae</taxon>
        <taxon>Chryseobacterium group</taxon>
        <taxon>Chryseobacterium</taxon>
    </lineage>
</organism>
<comment type="caution">
    <text evidence="1">The sequence shown here is derived from an EMBL/GenBank/DDBJ whole genome shotgun (WGS) entry which is preliminary data.</text>
</comment>
<protein>
    <submittedName>
        <fullName evidence="1">Uncharacterized protein</fullName>
    </submittedName>
</protein>
<accession>A0A0Q3HR49</accession>